<protein>
    <submittedName>
        <fullName evidence="1">Uncharacterized protein</fullName>
    </submittedName>
</protein>
<dbReference type="AlphaFoldDB" id="A0A7W1WSK3"/>
<comment type="caution">
    <text evidence="1">The sequence shown here is derived from an EMBL/GenBank/DDBJ whole genome shotgun (WGS) entry which is preliminary data.</text>
</comment>
<dbReference type="EMBL" id="JACEIQ010000013">
    <property type="protein sequence ID" value="MBA4495293.1"/>
    <property type="molecule type" value="Genomic_DNA"/>
</dbReference>
<accession>A0A7W1WSK3</accession>
<name>A0A7W1WSK3_9BACL</name>
<dbReference type="Proteomes" id="UP000535491">
    <property type="component" value="Unassembled WGS sequence"/>
</dbReference>
<dbReference type="RefSeq" id="WP_181752578.1">
    <property type="nucleotide sequence ID" value="NZ_JACEIQ010000013.1"/>
</dbReference>
<gene>
    <name evidence="1" type="ORF">H1191_13355</name>
</gene>
<reference evidence="1 2" key="1">
    <citation type="submission" date="2020-07" db="EMBL/GenBank/DDBJ databases">
        <authorList>
            <person name="Feng H."/>
        </authorList>
    </citation>
    <scope>NUCLEOTIDE SEQUENCE [LARGE SCALE GENOMIC DNA]</scope>
    <source>
        <strain evidence="2">s-10</strain>
    </source>
</reference>
<evidence type="ECO:0000313" key="1">
    <source>
        <dbReference type="EMBL" id="MBA4495293.1"/>
    </source>
</evidence>
<sequence length="91" mass="10751">MVIGELELVRVFSGEEYRNDIEDEKWIVATVFETHDIRGRAKTNARMQHPVRFFDLSKLPENIDLRFQDYIKAYLTRTLPSVCSMNILCEK</sequence>
<proteinExistence type="predicted"/>
<keyword evidence="2" id="KW-1185">Reference proteome</keyword>
<evidence type="ECO:0000313" key="2">
    <source>
        <dbReference type="Proteomes" id="UP000535491"/>
    </source>
</evidence>
<organism evidence="1 2">
    <name type="scientific">Paenactinomyces guangxiensis</name>
    <dbReference type="NCBI Taxonomy" id="1490290"/>
    <lineage>
        <taxon>Bacteria</taxon>
        <taxon>Bacillati</taxon>
        <taxon>Bacillota</taxon>
        <taxon>Bacilli</taxon>
        <taxon>Bacillales</taxon>
        <taxon>Thermoactinomycetaceae</taxon>
        <taxon>Paenactinomyces</taxon>
    </lineage>
</organism>